<sequence>MPVRNIVSVAPIALASGFAIVSSAAWATDASQLTGYGVAAMSMGGASIAFPQDSIAAANNPAGLAYVGNRIDLDVQFLGASSQTTLITPANRIDGSIIAPVPEMGFNYQLTPQITLGMSTFASGAAFNYSTSALPIPGMHNAQASFKQVVALPTVTYKVTDDFAVGASVGPAIQLFEASGLFAPGPNGAPILFDSYNTRAAFGVTGKVGALWNVTNWFSVGASYSPKTIMGNIPGYSKTLLSTVGGGIDIPEQYGVGIAIRPFDNVTIAVDYLHISWSDVRAYNDLFGWQDQDVFRAGISYDFNDVWTFRGGFSLANQAPDSDFATQNFILTGINSNAITAGFTCRLGGGYEFNLGLEYDIPNPLVGTGPSLGTEIRTDFWVLAMGFGMKF</sequence>
<organism evidence="9 10">
    <name type="scientific">Xanthobacter dioxanivorans</name>
    <dbReference type="NCBI Taxonomy" id="2528964"/>
    <lineage>
        <taxon>Bacteria</taxon>
        <taxon>Pseudomonadati</taxon>
        <taxon>Pseudomonadota</taxon>
        <taxon>Alphaproteobacteria</taxon>
        <taxon>Hyphomicrobiales</taxon>
        <taxon>Xanthobacteraceae</taxon>
        <taxon>Xanthobacter</taxon>
    </lineage>
</organism>
<reference evidence="9 10" key="1">
    <citation type="submission" date="2020-10" db="EMBL/GenBank/DDBJ databases">
        <title>Degradation of 1,4-Dioxane by Xanthobacter sp. YN2, via a Novel Group-2 Soluble Di-Iron Monooxygenase.</title>
        <authorList>
            <person name="Ma F."/>
            <person name="Wang Y."/>
            <person name="Yang J."/>
            <person name="Guo H."/>
            <person name="Su D."/>
            <person name="Yu L."/>
        </authorList>
    </citation>
    <scope>NUCLEOTIDE SEQUENCE [LARGE SCALE GENOMIC DNA]</scope>
    <source>
        <strain evidence="9 10">YN2</strain>
    </source>
</reference>
<evidence type="ECO:0000256" key="5">
    <source>
        <dbReference type="ARBA" id="ARBA00022729"/>
    </source>
</evidence>
<dbReference type="Gene3D" id="2.40.160.60">
    <property type="entry name" value="Outer membrane protein transport protein (OMPP1/FadL/TodX)"/>
    <property type="match status" value="1"/>
</dbReference>
<keyword evidence="10" id="KW-1185">Reference proteome</keyword>
<dbReference type="KEGG" id="xdi:EZH22_08950"/>
<dbReference type="AlphaFoldDB" id="A0A974PRH2"/>
<protein>
    <submittedName>
        <fullName evidence="9">Outer membrane protein transport protein</fullName>
    </submittedName>
</protein>
<dbReference type="GO" id="GO:0015483">
    <property type="term" value="F:long-chain fatty acid transporting porin activity"/>
    <property type="evidence" value="ECO:0007669"/>
    <property type="project" value="TreeGrafter"/>
</dbReference>
<keyword evidence="5 8" id="KW-0732">Signal</keyword>
<dbReference type="GO" id="GO:0009279">
    <property type="term" value="C:cell outer membrane"/>
    <property type="evidence" value="ECO:0007669"/>
    <property type="project" value="UniProtKB-SubCell"/>
</dbReference>
<evidence type="ECO:0000256" key="3">
    <source>
        <dbReference type="ARBA" id="ARBA00022452"/>
    </source>
</evidence>
<feature type="chain" id="PRO_5037239219" evidence="8">
    <location>
        <begin position="28"/>
        <end position="391"/>
    </location>
</feature>
<comment type="subcellular location">
    <subcellularLocation>
        <location evidence="1">Cell outer membrane</location>
        <topology evidence="1">Multi-pass membrane protein</topology>
    </subcellularLocation>
</comment>
<evidence type="ECO:0000313" key="9">
    <source>
        <dbReference type="EMBL" id="QRG08398.1"/>
    </source>
</evidence>
<proteinExistence type="inferred from homology"/>
<dbReference type="PANTHER" id="PTHR35093:SF8">
    <property type="entry name" value="OUTER MEMBRANE PROTEIN NMB0088-RELATED"/>
    <property type="match status" value="1"/>
</dbReference>
<keyword evidence="6" id="KW-0472">Membrane</keyword>
<evidence type="ECO:0000256" key="7">
    <source>
        <dbReference type="ARBA" id="ARBA00023237"/>
    </source>
</evidence>
<dbReference type="EMBL" id="CP063362">
    <property type="protein sequence ID" value="QRG08398.1"/>
    <property type="molecule type" value="Genomic_DNA"/>
</dbReference>
<dbReference type="SUPFAM" id="SSF56935">
    <property type="entry name" value="Porins"/>
    <property type="match status" value="1"/>
</dbReference>
<feature type="signal peptide" evidence="8">
    <location>
        <begin position="1"/>
        <end position="27"/>
    </location>
</feature>
<gene>
    <name evidence="9" type="ORF">EZH22_08950</name>
</gene>
<dbReference type="Pfam" id="PF03349">
    <property type="entry name" value="Toluene_X"/>
    <property type="match status" value="1"/>
</dbReference>
<evidence type="ECO:0000256" key="8">
    <source>
        <dbReference type="SAM" id="SignalP"/>
    </source>
</evidence>
<keyword evidence="4" id="KW-0812">Transmembrane</keyword>
<dbReference type="InterPro" id="IPR005017">
    <property type="entry name" value="OMPP1/FadL/TodX"/>
</dbReference>
<dbReference type="PANTHER" id="PTHR35093">
    <property type="entry name" value="OUTER MEMBRANE PROTEIN NMB0088-RELATED"/>
    <property type="match status" value="1"/>
</dbReference>
<keyword evidence="3" id="KW-1134">Transmembrane beta strand</keyword>
<dbReference type="Proteomes" id="UP000596427">
    <property type="component" value="Chromosome"/>
</dbReference>
<evidence type="ECO:0000256" key="2">
    <source>
        <dbReference type="ARBA" id="ARBA00008163"/>
    </source>
</evidence>
<comment type="similarity">
    <text evidence="2">Belongs to the OmpP1/FadL family.</text>
</comment>
<accession>A0A974PRH2</accession>
<evidence type="ECO:0000256" key="1">
    <source>
        <dbReference type="ARBA" id="ARBA00004571"/>
    </source>
</evidence>
<name>A0A974PRH2_9HYPH</name>
<dbReference type="RefSeq" id="WP_203195306.1">
    <property type="nucleotide sequence ID" value="NZ_CP063362.1"/>
</dbReference>
<evidence type="ECO:0000256" key="6">
    <source>
        <dbReference type="ARBA" id="ARBA00023136"/>
    </source>
</evidence>
<evidence type="ECO:0000256" key="4">
    <source>
        <dbReference type="ARBA" id="ARBA00022692"/>
    </source>
</evidence>
<keyword evidence="7" id="KW-0998">Cell outer membrane</keyword>
<evidence type="ECO:0000313" key="10">
    <source>
        <dbReference type="Proteomes" id="UP000596427"/>
    </source>
</evidence>